<feature type="transmembrane region" description="Helical" evidence="1">
    <location>
        <begin position="206"/>
        <end position="230"/>
    </location>
</feature>
<evidence type="ECO:0000313" key="3">
    <source>
        <dbReference type="Proteomes" id="UP000075737"/>
    </source>
</evidence>
<comment type="caution">
    <text evidence="2">The sequence shown here is derived from an EMBL/GenBank/DDBJ whole genome shotgun (WGS) entry which is preliminary data.</text>
</comment>
<sequence>MKNSHNPVLEILESLENALSKLNIPEKRKEKILKDIAVQKQRYEKINQEEIAGEEKKKVYQGITVKGKDLLEKLKSKNIDAKEKEKYILSFLLYIRAAYFDFKDLLKPLNTGIRLFALTSALFIGLSPQFLGGAFSLLFLVPIFLGLNGLKRRRIFGFKMAMMIFPVALGVAALWIRFGINAALNFQKVVADTAHTLGKPVDIAKFFVIVPPIFALVLLASSFIMAYYLYKSKEMLL</sequence>
<gene>
    <name evidence="2" type="ORF">ATZ99_21250</name>
</gene>
<evidence type="ECO:0000256" key="1">
    <source>
        <dbReference type="SAM" id="Phobius"/>
    </source>
</evidence>
<feature type="transmembrane region" description="Helical" evidence="1">
    <location>
        <begin position="162"/>
        <end position="186"/>
    </location>
</feature>
<dbReference type="Proteomes" id="UP000075737">
    <property type="component" value="Unassembled WGS sequence"/>
</dbReference>
<keyword evidence="1" id="KW-1133">Transmembrane helix</keyword>
<keyword evidence="1" id="KW-0812">Transmembrane</keyword>
<dbReference type="RefSeq" id="WP_068749222.1">
    <property type="nucleotide sequence ID" value="NZ_LOHZ01000044.1"/>
</dbReference>
<accession>A0A162M510</accession>
<feature type="transmembrane region" description="Helical" evidence="1">
    <location>
        <begin position="130"/>
        <end position="150"/>
    </location>
</feature>
<dbReference type="EMBL" id="LOHZ01000044">
    <property type="protein sequence ID" value="KYO64094.1"/>
    <property type="molecule type" value="Genomic_DNA"/>
</dbReference>
<evidence type="ECO:0000313" key="2">
    <source>
        <dbReference type="EMBL" id="KYO64094.1"/>
    </source>
</evidence>
<reference evidence="2 3" key="1">
    <citation type="submission" date="2015-12" db="EMBL/GenBank/DDBJ databases">
        <title>Draft genome of Thermovenabulum gondwanense isolated from a red thermophilic microbial mat colonisisng an outflow channel of a bore well.</title>
        <authorList>
            <person name="Patel B.K."/>
        </authorList>
    </citation>
    <scope>NUCLEOTIDE SEQUENCE [LARGE SCALE GENOMIC DNA]</scope>
    <source>
        <strain evidence="2 3">R270</strain>
    </source>
</reference>
<keyword evidence="1" id="KW-0472">Membrane</keyword>
<proteinExistence type="predicted"/>
<dbReference type="OrthoDB" id="1956705at2"/>
<evidence type="ECO:0008006" key="4">
    <source>
        <dbReference type="Google" id="ProtNLM"/>
    </source>
</evidence>
<dbReference type="AlphaFoldDB" id="A0A162M510"/>
<organism evidence="2 3">
    <name type="scientific">Thermovenabulum gondwanense</name>
    <dbReference type="NCBI Taxonomy" id="520767"/>
    <lineage>
        <taxon>Bacteria</taxon>
        <taxon>Bacillati</taxon>
        <taxon>Bacillota</taxon>
        <taxon>Clostridia</taxon>
        <taxon>Thermosediminibacterales</taxon>
        <taxon>Thermosediminibacteraceae</taxon>
        <taxon>Thermovenabulum</taxon>
    </lineage>
</organism>
<keyword evidence="3" id="KW-1185">Reference proteome</keyword>
<protein>
    <recommendedName>
        <fullName evidence="4">Alpha-glucosidase</fullName>
    </recommendedName>
</protein>
<name>A0A162M510_9FIRM</name>